<dbReference type="InterPro" id="IPR053150">
    <property type="entry name" value="Teicoplanin_resist-assoc"/>
</dbReference>
<gene>
    <name evidence="3" type="ORF">ACFQHW_08215</name>
</gene>
<feature type="transmembrane region" description="Helical" evidence="1">
    <location>
        <begin position="180"/>
        <end position="198"/>
    </location>
</feature>
<evidence type="ECO:0000256" key="1">
    <source>
        <dbReference type="SAM" id="Phobius"/>
    </source>
</evidence>
<dbReference type="Proteomes" id="UP001596310">
    <property type="component" value="Unassembled WGS sequence"/>
</dbReference>
<proteinExistence type="predicted"/>
<dbReference type="EMBL" id="JBHSSM010000018">
    <property type="protein sequence ID" value="MFC6315543.1"/>
    <property type="molecule type" value="Genomic_DNA"/>
</dbReference>
<accession>A0ABW1UPF9</accession>
<dbReference type="PANTHER" id="PTHR36834">
    <property type="entry name" value="MEMBRANE PROTEIN-RELATED"/>
    <property type="match status" value="1"/>
</dbReference>
<evidence type="ECO:0000313" key="3">
    <source>
        <dbReference type="EMBL" id="MFC6315543.1"/>
    </source>
</evidence>
<keyword evidence="1" id="KW-0812">Transmembrane</keyword>
<keyword evidence="1" id="KW-1133">Transmembrane helix</keyword>
<protein>
    <submittedName>
        <fullName evidence="3">VanZ family protein</fullName>
    </submittedName>
</protein>
<feature type="domain" description="VanZ-like" evidence="2">
    <location>
        <begin position="68"/>
        <end position="197"/>
    </location>
</feature>
<feature type="transmembrane region" description="Helical" evidence="1">
    <location>
        <begin position="121"/>
        <end position="141"/>
    </location>
</feature>
<dbReference type="PANTHER" id="PTHR36834:SF1">
    <property type="entry name" value="INTEGRAL MEMBRANE PROTEIN"/>
    <property type="match status" value="1"/>
</dbReference>
<comment type="caution">
    <text evidence="3">The sequence shown here is derived from an EMBL/GenBank/DDBJ whole genome shotgun (WGS) entry which is preliminary data.</text>
</comment>
<evidence type="ECO:0000259" key="2">
    <source>
        <dbReference type="Pfam" id="PF04892"/>
    </source>
</evidence>
<feature type="transmembrane region" description="Helical" evidence="1">
    <location>
        <begin position="153"/>
        <end position="174"/>
    </location>
</feature>
<name>A0ABW1UPF9_9LACO</name>
<keyword evidence="1" id="KW-0472">Membrane</keyword>
<organism evidence="3 4">
    <name type="scientific">Lapidilactobacillus achengensis</name>
    <dbReference type="NCBI Taxonomy" id="2486000"/>
    <lineage>
        <taxon>Bacteria</taxon>
        <taxon>Bacillati</taxon>
        <taxon>Bacillota</taxon>
        <taxon>Bacilli</taxon>
        <taxon>Lactobacillales</taxon>
        <taxon>Lactobacillaceae</taxon>
        <taxon>Lapidilactobacillus</taxon>
    </lineage>
</organism>
<feature type="transmembrane region" description="Helical" evidence="1">
    <location>
        <begin position="36"/>
        <end position="54"/>
    </location>
</feature>
<reference evidence="4" key="1">
    <citation type="journal article" date="2019" name="Int. J. Syst. Evol. Microbiol.">
        <title>The Global Catalogue of Microorganisms (GCM) 10K type strain sequencing project: providing services to taxonomists for standard genome sequencing and annotation.</title>
        <authorList>
            <consortium name="The Broad Institute Genomics Platform"/>
            <consortium name="The Broad Institute Genome Sequencing Center for Infectious Disease"/>
            <person name="Wu L."/>
            <person name="Ma J."/>
        </authorList>
    </citation>
    <scope>NUCLEOTIDE SEQUENCE [LARGE SCALE GENOMIC DNA]</scope>
    <source>
        <strain evidence="4">CCM 8897</strain>
    </source>
</reference>
<evidence type="ECO:0000313" key="4">
    <source>
        <dbReference type="Proteomes" id="UP001596310"/>
    </source>
</evidence>
<feature type="transmembrane region" description="Helical" evidence="1">
    <location>
        <begin position="66"/>
        <end position="88"/>
    </location>
</feature>
<dbReference type="RefSeq" id="WP_125598481.1">
    <property type="nucleotide sequence ID" value="NZ_JBHSSM010000018.1"/>
</dbReference>
<sequence>MYFLGPLYRIVVAHYADRINHFPLVKLVFYSLDKTILYFIIFMILRVLYLKLTGRPWRWGPELLRAAFLFYLLLLLALTVFRGIYFPWQIKIYWNRSPALINWTVLTETLKLQYAQSKLDFLYNFYGNILWFIPFGLMWPLVHQRRSGLMSTVITGALLSVLIETIQFFLATGVSDIDDVIFNTVGALLGYIIYLVLIPRRIRRKKVITT</sequence>
<keyword evidence="4" id="KW-1185">Reference proteome</keyword>
<dbReference type="Pfam" id="PF04892">
    <property type="entry name" value="VanZ"/>
    <property type="match status" value="1"/>
</dbReference>
<dbReference type="InterPro" id="IPR006976">
    <property type="entry name" value="VanZ-like"/>
</dbReference>